<dbReference type="Proteomes" id="UP000435649">
    <property type="component" value="Unassembled WGS sequence"/>
</dbReference>
<evidence type="ECO:0000313" key="2">
    <source>
        <dbReference type="EMBL" id="MST96505.1"/>
    </source>
</evidence>
<evidence type="ECO:0000313" key="3">
    <source>
        <dbReference type="Proteomes" id="UP000435649"/>
    </source>
</evidence>
<reference evidence="2 3" key="1">
    <citation type="submission" date="2019-08" db="EMBL/GenBank/DDBJ databases">
        <title>In-depth cultivation of the pig gut microbiome towards novel bacterial diversity and tailored functional studies.</title>
        <authorList>
            <person name="Wylensek D."/>
            <person name="Hitch T.C.A."/>
            <person name="Clavel T."/>
        </authorList>
    </citation>
    <scope>NUCLEOTIDE SEQUENCE [LARGE SCALE GENOMIC DNA]</scope>
    <source>
        <strain evidence="2 3">BBE-744-WT-12</strain>
    </source>
</reference>
<protein>
    <submittedName>
        <fullName evidence="2">Uncharacterized protein</fullName>
    </submittedName>
</protein>
<dbReference type="EMBL" id="VUNS01000004">
    <property type="protein sequence ID" value="MST96505.1"/>
    <property type="molecule type" value="Genomic_DNA"/>
</dbReference>
<evidence type="ECO:0000256" key="1">
    <source>
        <dbReference type="SAM" id="SignalP"/>
    </source>
</evidence>
<dbReference type="AlphaFoldDB" id="A0A844G0S1"/>
<accession>A0A844G0S1</accession>
<comment type="caution">
    <text evidence="2">The sequence shown here is derived from an EMBL/GenBank/DDBJ whole genome shotgun (WGS) entry which is preliminary data.</text>
</comment>
<keyword evidence="1" id="KW-0732">Signal</keyword>
<dbReference type="CDD" id="cd03143">
    <property type="entry name" value="A4_beta-galactosidase_middle_domain"/>
    <property type="match status" value="1"/>
</dbReference>
<dbReference type="RefSeq" id="WP_154417235.1">
    <property type="nucleotide sequence ID" value="NZ_VUNS01000004.1"/>
</dbReference>
<proteinExistence type="predicted"/>
<feature type="chain" id="PRO_5032824360" evidence="1">
    <location>
        <begin position="22"/>
        <end position="1234"/>
    </location>
</feature>
<dbReference type="SUPFAM" id="SSF52317">
    <property type="entry name" value="Class I glutamine amidotransferase-like"/>
    <property type="match status" value="1"/>
</dbReference>
<keyword evidence="3" id="KW-1185">Reference proteome</keyword>
<sequence length="1234" mass="136635">MKRLFAGISALFVLAASGAMVPDGFHFEKNDHFLTPSESLSFTYRFQDGDDSALREGVDYRIFDLANRQLAAGVARAFEKQGRLAVYRLLTPKQVSALKSGWHTLEIKPAADKQAAYFRMKFYVRSGKFAHRVVYLLDSVTPEGFAFWINGDGNLIEPLRDFPEQGKPDCVVVSSYAPLPESKFEALKSYVANGGTALFFGVNHPQLDELNPLKLNRGSLYPAAPKRDHAGNPAYLLNASTAEDAKLLQAASDGSPEIAEKRFGSGRVIAYAGALKPGAGYDGMIYPYGLGLKAERQAPAVFRAAAPDADGFREGISRNNFGRFGWLNDDRINAISIRPEQTFRMWDVDQDYFGVSFSGSHTPGKLAALKTSWLGKSMLGTGGRWGQGTEIVWGLGTPGVLLRNPDADKVSIESPMSATLAYPVKGGTRAISLEPGAMVDLKGLSSNWFLVWKRTDKYDAWPLLFTFSRKISAARMNGKHLEIDFAKRGVDLAVMPLAGIKHYTPAETVGWEQALPADIAARCARWSRIQAARTVGCTERYKLDKKNGTVLIRNDFDYLVIPNDWGVEPEYVAPVPPLLPLYAKSGNVKFADGTADLDYATFQGPLHGVSGKRSEYTLAIPEVDYPLPVTAADPHLELPVNKALFERITEHLAEPGLSYIPSDYGIVERREKTVYPERELREATSMKPGPEAAEWNYIDLHRTLGGVAGNLMFKPYLDGIRGYGDTRARLNAKIARNIRRDIEFFQYKTFLRYRQEPFTGAWYLMAFIAPVRFNDGYWMFHDMNETAGIFLQTLGLYSRIMGDPVFFASNEPYIDLFMSNLLVSHDWSWMASNAVEWGMGNNIDMLNAELSGWAGMVRIKEFLGKPDEADFGRYMAAKAGASTGARLLMSEFYNSLNFPIPPHLAPVIHEMADVEQAGRKDAYLPLGVSQGYGEGWPSLWPTSISKGLLNHFIDGKDFYSTSKGVPVELLAFYRSNEALAEPLRKYEAAFRDAAYAAKAPYLYSRTAGNAYLKSPRDRADLERMLYRTFTMPGCSANALGAGLADWETPAMVILLDLLRESAAEDRRAGQLPFGDERAGTFQWETAGPKNAASASKVRTVRAADEPENVADGAVSTRIELAAPAGSESPAAFTRFDAAAAARKKCTAVSFRYKAETPGSLRIALPNRDWTRRAEAVLPLDGNAAGWRTVRLEFERDFKFGRNGMKPEELRGEIFLYNASGAPVKFIIDDLRLEP</sequence>
<gene>
    <name evidence="2" type="ORF">FYJ85_05525</name>
</gene>
<dbReference type="InterPro" id="IPR029062">
    <property type="entry name" value="Class_I_gatase-like"/>
</dbReference>
<organism evidence="2 3">
    <name type="scientific">Victivallis lenta</name>
    <dbReference type="NCBI Taxonomy" id="2606640"/>
    <lineage>
        <taxon>Bacteria</taxon>
        <taxon>Pseudomonadati</taxon>
        <taxon>Lentisphaerota</taxon>
        <taxon>Lentisphaeria</taxon>
        <taxon>Victivallales</taxon>
        <taxon>Victivallaceae</taxon>
        <taxon>Victivallis</taxon>
    </lineage>
</organism>
<name>A0A844G0S1_9BACT</name>
<feature type="signal peptide" evidence="1">
    <location>
        <begin position="1"/>
        <end position="21"/>
    </location>
</feature>